<evidence type="ECO:0000313" key="1">
    <source>
        <dbReference type="EMBL" id="ADY54249.1"/>
    </source>
</evidence>
<accession>F0S6C3</accession>
<dbReference type="RefSeq" id="WP_013634730.1">
    <property type="nucleotide sequence ID" value="NC_015177.1"/>
</dbReference>
<proteinExistence type="predicted"/>
<reference evidence="1 2" key="1">
    <citation type="journal article" date="2011" name="Stand. Genomic Sci.">
        <title>Complete genome sequence of the gliding, heparinolytic Pedobacter saltans type strain (113).</title>
        <authorList>
            <person name="Liolios K."/>
            <person name="Sikorski J."/>
            <person name="Lu M."/>
            <person name="Nolan M."/>
            <person name="Lapidus A."/>
            <person name="Lucas S."/>
            <person name="Hammon N."/>
            <person name="Deshpande S."/>
            <person name="Cheng J.F."/>
            <person name="Tapia R."/>
            <person name="Han C."/>
            <person name="Goodwin L."/>
            <person name="Pitluck S."/>
            <person name="Huntemann M."/>
            <person name="Ivanova N."/>
            <person name="Pagani I."/>
            <person name="Mavromatis K."/>
            <person name="Ovchinikova G."/>
            <person name="Pati A."/>
            <person name="Chen A."/>
            <person name="Palaniappan K."/>
            <person name="Land M."/>
            <person name="Hauser L."/>
            <person name="Brambilla E.M."/>
            <person name="Kotsyurbenko O."/>
            <person name="Rohde M."/>
            <person name="Tindall B.J."/>
            <person name="Abt B."/>
            <person name="Goker M."/>
            <person name="Detter J.C."/>
            <person name="Woyke T."/>
            <person name="Bristow J."/>
            <person name="Eisen J.A."/>
            <person name="Markowitz V."/>
            <person name="Hugenholtz P."/>
            <person name="Klenk H.P."/>
            <person name="Kyrpides N.C."/>
        </authorList>
    </citation>
    <scope>NUCLEOTIDE SEQUENCE [LARGE SCALE GENOMIC DNA]</scope>
    <source>
        <strain evidence="2">ATCC 51119 / DSM 12145 / JCM 21818 / LMG 10337 / NBRC 100064 / NCIMB 13643</strain>
    </source>
</reference>
<dbReference type="HOGENOM" id="CLU_024197_0_0_10"/>
<dbReference type="KEGG" id="psn:Pedsa_3720"/>
<reference evidence="2" key="2">
    <citation type="submission" date="2011-02" db="EMBL/GenBank/DDBJ databases">
        <title>The complete genome of Pedobacter saltans DSM 12145.</title>
        <authorList>
            <consortium name="US DOE Joint Genome Institute (JGI-PGF)"/>
            <person name="Lucas S."/>
            <person name="Copeland A."/>
            <person name="Lapidus A."/>
            <person name="Bruce D."/>
            <person name="Goodwin L."/>
            <person name="Pitluck S."/>
            <person name="Kyrpides N."/>
            <person name="Mavromatis K."/>
            <person name="Pagani I."/>
            <person name="Ivanova N."/>
            <person name="Ovchinnikova G."/>
            <person name="Lu M."/>
            <person name="Detter J.C."/>
            <person name="Han C."/>
            <person name="Land M."/>
            <person name="Hauser L."/>
            <person name="Markowitz V."/>
            <person name="Cheng J.-F."/>
            <person name="Hugenholtz P."/>
            <person name="Woyke T."/>
            <person name="Wu D."/>
            <person name="Tindall B."/>
            <person name="Pomrenke H.G."/>
            <person name="Brambilla E."/>
            <person name="Klenk H.-P."/>
            <person name="Eisen J.A."/>
        </authorList>
    </citation>
    <scope>NUCLEOTIDE SEQUENCE [LARGE SCALE GENOMIC DNA]</scope>
    <source>
        <strain evidence="2">ATCC 51119 / DSM 12145 / JCM 21818 / LMG 10337 / NBRC 100064 / NCIMB 13643</strain>
    </source>
</reference>
<protein>
    <recommendedName>
        <fullName evidence="3">Glycoside hydrolase family 65</fullName>
    </recommendedName>
</protein>
<dbReference type="InterPro" id="IPR012341">
    <property type="entry name" value="6hp_glycosidase-like_sf"/>
</dbReference>
<dbReference type="PROSITE" id="PS51257">
    <property type="entry name" value="PROKAR_LIPOPROTEIN"/>
    <property type="match status" value="1"/>
</dbReference>
<dbReference type="eggNOG" id="COG1554">
    <property type="taxonomic scope" value="Bacteria"/>
</dbReference>
<dbReference type="AlphaFoldDB" id="F0S6C3"/>
<sequence>MRKSFLIALPVLLFLACGTKKVDKIDRNSLVERNNPHVTTLDSLASLSVGNGNFAFTVDATGLQTFPEAYANGIPLGTQSQWGWHSFSNPNHYKFEETLKEYDFRGRKELYSVQFNEPGRHKEAADWYRVNPHRLHLGNIGFEIINENGALVPANDIQSIDQTLDLWQGIIKSKFQVNSSPVAVETSCDPKSDQIGVRVNSPLMTTGQLKINFRFSYPTGNHSDDACDRTVPDKHKTTILSQDTHSVIFKRELDSTVYYVTVKWEGKATVTEKEAHYFTLNPEEENLAFTCEFTKEKPLEQAQSVAQTFDASSTYWQNFWERGGAVDFSKATDSRAKELERRVVLSQYLMAIQSAGMYPPQETGLTYNSWFGKFHLEMHWWHAVHFALWNRIDLLERSMDWYTQAYPIAKSIAKRQGYDGARWMKMTDPSGVESPSKVGSFLIWQQPHFIYMAELIYRNNPSDEVIKKYGFLVEETAKFMASFADYDQLEGRYVLKGIIAAQETLRASETINPPFEISYWHYAMGVAQKWRERAGQKRNLEWDELIDKLSPLASKDGLYLASENAVDTYIDIRYTSDHPAVLGALGILPENKLVRKDYMTNTLNWVLDHWNWGKTWGWDYPMTAMCAARLNEPAKAVDALLMDKRTNTYLVNGHNYQDSRLRVYLPGNGGLLTAVAMMCAGWDGNKIETPGFPKDGTWDVRWDGLKPMP</sequence>
<dbReference type="SUPFAM" id="SSF48208">
    <property type="entry name" value="Six-hairpin glycosidases"/>
    <property type="match status" value="1"/>
</dbReference>
<evidence type="ECO:0000313" key="2">
    <source>
        <dbReference type="Proteomes" id="UP000000310"/>
    </source>
</evidence>
<dbReference type="Proteomes" id="UP000000310">
    <property type="component" value="Chromosome"/>
</dbReference>
<dbReference type="GO" id="GO:0005975">
    <property type="term" value="P:carbohydrate metabolic process"/>
    <property type="evidence" value="ECO:0007669"/>
    <property type="project" value="InterPro"/>
</dbReference>
<evidence type="ECO:0008006" key="3">
    <source>
        <dbReference type="Google" id="ProtNLM"/>
    </source>
</evidence>
<organism evidence="1 2">
    <name type="scientific">Pseudopedobacter saltans (strain ATCC 51119 / DSM 12145 / JCM 21818 / CCUG 39354 / LMG 10337 / NBRC 100064 / NCIMB 13643)</name>
    <name type="common">Pedobacter saltans</name>
    <dbReference type="NCBI Taxonomy" id="762903"/>
    <lineage>
        <taxon>Bacteria</taxon>
        <taxon>Pseudomonadati</taxon>
        <taxon>Bacteroidota</taxon>
        <taxon>Sphingobacteriia</taxon>
        <taxon>Sphingobacteriales</taxon>
        <taxon>Sphingobacteriaceae</taxon>
        <taxon>Pseudopedobacter</taxon>
    </lineage>
</organism>
<dbReference type="STRING" id="762903.Pedsa_3720"/>
<dbReference type="EMBL" id="CP002545">
    <property type="protein sequence ID" value="ADY54249.1"/>
    <property type="molecule type" value="Genomic_DNA"/>
</dbReference>
<keyword evidence="2" id="KW-1185">Reference proteome</keyword>
<dbReference type="OrthoDB" id="127395at2"/>
<dbReference type="InterPro" id="IPR008928">
    <property type="entry name" value="6-hairpin_glycosidase_sf"/>
</dbReference>
<gene>
    <name evidence="1" type="ordered locus">Pedsa_3720</name>
</gene>
<dbReference type="Gene3D" id="1.50.10.10">
    <property type="match status" value="1"/>
</dbReference>
<name>F0S6C3_PSESL</name>